<evidence type="ECO:0000256" key="3">
    <source>
        <dbReference type="SAM" id="SignalP"/>
    </source>
</evidence>
<evidence type="ECO:0000256" key="2">
    <source>
        <dbReference type="ARBA" id="ARBA00012176"/>
    </source>
</evidence>
<protein>
    <recommendedName>
        <fullName evidence="2">N-acetylglucosaminylphosphatidylinositol deacetylase</fullName>
        <ecNumber evidence="2">3.5.1.89</ecNumber>
    </recommendedName>
</protein>
<proteinExistence type="inferred from homology"/>
<dbReference type="EMBL" id="JBBJBU010000014">
    <property type="protein sequence ID" value="KAK7202960.1"/>
    <property type="molecule type" value="Genomic_DNA"/>
</dbReference>
<organism evidence="4 5">
    <name type="scientific">Myxozyma melibiosi</name>
    <dbReference type="NCBI Taxonomy" id="54550"/>
    <lineage>
        <taxon>Eukaryota</taxon>
        <taxon>Fungi</taxon>
        <taxon>Dikarya</taxon>
        <taxon>Ascomycota</taxon>
        <taxon>Saccharomycotina</taxon>
        <taxon>Lipomycetes</taxon>
        <taxon>Lipomycetales</taxon>
        <taxon>Lipomycetaceae</taxon>
        <taxon>Myxozyma</taxon>
    </lineage>
</organism>
<dbReference type="Pfam" id="PF02585">
    <property type="entry name" value="PIG-L"/>
    <property type="match status" value="1"/>
</dbReference>
<dbReference type="GeneID" id="90039842"/>
<dbReference type="Gene3D" id="3.40.50.10320">
    <property type="entry name" value="LmbE-like"/>
    <property type="match status" value="1"/>
</dbReference>
<dbReference type="RefSeq" id="XP_064765993.1">
    <property type="nucleotide sequence ID" value="XM_064914330.1"/>
</dbReference>
<dbReference type="Proteomes" id="UP001498771">
    <property type="component" value="Unassembled WGS sequence"/>
</dbReference>
<accession>A0ABR1EZD3</accession>
<dbReference type="EC" id="3.5.1.89" evidence="2"/>
<evidence type="ECO:0000313" key="4">
    <source>
        <dbReference type="EMBL" id="KAK7202960.1"/>
    </source>
</evidence>
<feature type="signal peptide" evidence="3">
    <location>
        <begin position="1"/>
        <end position="20"/>
    </location>
</feature>
<dbReference type="PANTHER" id="PTHR12993">
    <property type="entry name" value="N-ACETYLGLUCOSAMINYL-PHOSPHATIDYLINOSITOL DE-N-ACETYLASE-RELATED"/>
    <property type="match status" value="1"/>
</dbReference>
<keyword evidence="3" id="KW-0732">Signal</keyword>
<feature type="chain" id="PRO_5045948038" description="N-acetylglucosaminylphosphatidylinositol deacetylase" evidence="3">
    <location>
        <begin position="21"/>
        <end position="273"/>
    </location>
</feature>
<reference evidence="4 5" key="1">
    <citation type="submission" date="2024-03" db="EMBL/GenBank/DDBJ databases">
        <title>Genome-scale model development and genomic sequencing of the oleaginous clade Lipomyces.</title>
        <authorList>
            <consortium name="Lawrence Berkeley National Laboratory"/>
            <person name="Czajka J.J."/>
            <person name="Han Y."/>
            <person name="Kim J."/>
            <person name="Mondo S.J."/>
            <person name="Hofstad B.A."/>
            <person name="Robles A."/>
            <person name="Haridas S."/>
            <person name="Riley R."/>
            <person name="LaButti K."/>
            <person name="Pangilinan J."/>
            <person name="Andreopoulos W."/>
            <person name="Lipzen A."/>
            <person name="Yan J."/>
            <person name="Wang M."/>
            <person name="Ng V."/>
            <person name="Grigoriev I.V."/>
            <person name="Spatafora J.W."/>
            <person name="Magnuson J.K."/>
            <person name="Baker S.E."/>
            <person name="Pomraning K.R."/>
        </authorList>
    </citation>
    <scope>NUCLEOTIDE SEQUENCE [LARGE SCALE GENOMIC DNA]</scope>
    <source>
        <strain evidence="4 5">Phaff 52-87</strain>
    </source>
</reference>
<keyword evidence="5" id="KW-1185">Reference proteome</keyword>
<comment type="caution">
    <text evidence="4">The sequence shown here is derived from an EMBL/GenBank/DDBJ whole genome shotgun (WGS) entry which is preliminary data.</text>
</comment>
<dbReference type="InterPro" id="IPR024078">
    <property type="entry name" value="LmbE-like_dom_sf"/>
</dbReference>
<comment type="similarity">
    <text evidence="1">Belongs to the PIGL family.</text>
</comment>
<dbReference type="InterPro" id="IPR003737">
    <property type="entry name" value="GlcNAc_PI_deacetylase-related"/>
</dbReference>
<name>A0ABR1EZD3_9ASCO</name>
<dbReference type="PANTHER" id="PTHR12993:SF11">
    <property type="entry name" value="N-ACETYLGLUCOSAMINYL-PHOSPHATIDYLINOSITOL DE-N-ACETYLASE"/>
    <property type="match status" value="1"/>
</dbReference>
<sequence length="273" mass="30650">MRARTLLLLVVLAIALWVITRKVFKPTNARMLTSHFAHKRIALIIAHPDDEAMFFGPTLNALRQLALDTNGGASGLPDINLRLICLSTGNADNLGDTRTGELRASAAKFGVPPSNVVIFDDPRVQDQMGVTWPAEAIAELAAPYLADVDVVLTFDPTGVSGHGNHVSLNKYVQEYLVDGEADARREVWTLRTVNVLRKYIAFFDILVTYTYNQFFTDNARSLVLVSDVHQYAVTRQAMTDAHKSQMRWFRWGWISLSRYMVVNDLQLSVKQEE</sequence>
<evidence type="ECO:0000313" key="5">
    <source>
        <dbReference type="Proteomes" id="UP001498771"/>
    </source>
</evidence>
<dbReference type="SUPFAM" id="SSF102588">
    <property type="entry name" value="LmbE-like"/>
    <property type="match status" value="1"/>
</dbReference>
<gene>
    <name evidence="4" type="ORF">BZA70DRAFT_291768</name>
</gene>
<evidence type="ECO:0000256" key="1">
    <source>
        <dbReference type="ARBA" id="ARBA00006066"/>
    </source>
</evidence>